<evidence type="ECO:0000256" key="1">
    <source>
        <dbReference type="ARBA" id="ARBA00004138"/>
    </source>
</evidence>
<sequence length="265" mass="30115">MVVQLPIRLLPTSLFVVAPSRAISLVLVLDLTRPNELWITMEQLLAAASKDIEVASKELNQQNQDAMKALVKSRVSDYKDDIRMCSPFPIPLLIVGSKYDEFQNFDSEQRRKICATMRFIAHYYGADLIFYSARSEQLVKIGRSFLSRFAFATTVPKAKVDDHNKPLYIVCGMDSFESIGPPPVDTASFSRAGQPIHLWKQAFCDHFPQAERETADKSNEEQDIFAEPMIDNLVAKREKDLEVYIKQKKDRQAAEARAAEKIRAI</sequence>
<comment type="similarity">
    <text evidence="3">Belongs to the dynein light intermediate chain family.</text>
</comment>
<evidence type="ECO:0000256" key="10">
    <source>
        <dbReference type="ARBA" id="ARBA00023175"/>
    </source>
</evidence>
<name>A0AA36GZN4_CYLNA</name>
<gene>
    <name evidence="13" type="ORF">CYNAS_LOCUS13319</name>
</gene>
<dbReference type="PANTHER" id="PTHR13236:SF0">
    <property type="entry name" value="CYTOPLASMIC DYNEIN 2 LIGHT INTERMEDIATE CHAIN 1"/>
    <property type="match status" value="1"/>
</dbReference>
<dbReference type="GO" id="GO:0045504">
    <property type="term" value="F:dynein heavy chain binding"/>
    <property type="evidence" value="ECO:0007669"/>
    <property type="project" value="TreeGrafter"/>
</dbReference>
<evidence type="ECO:0000256" key="7">
    <source>
        <dbReference type="ARBA" id="ARBA00022794"/>
    </source>
</evidence>
<dbReference type="GO" id="GO:0035721">
    <property type="term" value="P:intraciliary retrograde transport"/>
    <property type="evidence" value="ECO:0007669"/>
    <property type="project" value="InterPro"/>
</dbReference>
<comment type="subcellular location">
    <subcellularLocation>
        <location evidence="1">Cell projection</location>
        <location evidence="1">Cilium</location>
    </subcellularLocation>
    <subcellularLocation>
        <location evidence="2">Cytoplasm</location>
        <location evidence="2">Cytoskeleton</location>
    </subcellularLocation>
</comment>
<dbReference type="GO" id="GO:0036064">
    <property type="term" value="C:ciliary basal body"/>
    <property type="evidence" value="ECO:0007669"/>
    <property type="project" value="TreeGrafter"/>
</dbReference>
<evidence type="ECO:0000256" key="4">
    <source>
        <dbReference type="ARBA" id="ARBA00022473"/>
    </source>
</evidence>
<proteinExistence type="inferred from homology"/>
<dbReference type="GO" id="GO:0005930">
    <property type="term" value="C:axoneme"/>
    <property type="evidence" value="ECO:0007669"/>
    <property type="project" value="TreeGrafter"/>
</dbReference>
<evidence type="ECO:0000256" key="8">
    <source>
        <dbReference type="ARBA" id="ARBA00023017"/>
    </source>
</evidence>
<dbReference type="EMBL" id="CATQJL010000305">
    <property type="protein sequence ID" value="CAJ0601336.1"/>
    <property type="molecule type" value="Genomic_DNA"/>
</dbReference>
<evidence type="ECO:0000256" key="12">
    <source>
        <dbReference type="ARBA" id="ARBA00023273"/>
    </source>
</evidence>
<dbReference type="AlphaFoldDB" id="A0AA36GZN4"/>
<keyword evidence="4" id="KW-0217">Developmental protein</keyword>
<keyword evidence="9" id="KW-0969">Cilium</keyword>
<evidence type="ECO:0000256" key="9">
    <source>
        <dbReference type="ARBA" id="ARBA00023069"/>
    </source>
</evidence>
<evidence type="ECO:0000313" key="13">
    <source>
        <dbReference type="EMBL" id="CAJ0601336.1"/>
    </source>
</evidence>
<accession>A0AA36GZN4</accession>
<evidence type="ECO:0000313" key="14">
    <source>
        <dbReference type="Proteomes" id="UP001176961"/>
    </source>
</evidence>
<dbReference type="InterPro" id="IPR040045">
    <property type="entry name" value="DYNC2LI1"/>
</dbReference>
<keyword evidence="12" id="KW-0966">Cell projection</keyword>
<keyword evidence="8" id="KW-0243">Dynein</keyword>
<evidence type="ECO:0000256" key="2">
    <source>
        <dbReference type="ARBA" id="ARBA00004245"/>
    </source>
</evidence>
<organism evidence="13 14">
    <name type="scientific">Cylicocyclus nassatus</name>
    <name type="common">Nematode worm</name>
    <dbReference type="NCBI Taxonomy" id="53992"/>
    <lineage>
        <taxon>Eukaryota</taxon>
        <taxon>Metazoa</taxon>
        <taxon>Ecdysozoa</taxon>
        <taxon>Nematoda</taxon>
        <taxon>Chromadorea</taxon>
        <taxon>Rhabditida</taxon>
        <taxon>Rhabditina</taxon>
        <taxon>Rhabditomorpha</taxon>
        <taxon>Strongyloidea</taxon>
        <taxon>Strongylidae</taxon>
        <taxon>Cylicocyclus</taxon>
    </lineage>
</organism>
<evidence type="ECO:0008006" key="15">
    <source>
        <dbReference type="Google" id="ProtNLM"/>
    </source>
</evidence>
<keyword evidence="6" id="KW-0493">Microtubule</keyword>
<keyword evidence="7" id="KW-0970">Cilium biogenesis/degradation</keyword>
<comment type="caution">
    <text evidence="13">The sequence shown here is derived from an EMBL/GenBank/DDBJ whole genome shotgun (WGS) entry which is preliminary data.</text>
</comment>
<evidence type="ECO:0000256" key="3">
    <source>
        <dbReference type="ARBA" id="ARBA00006831"/>
    </source>
</evidence>
<dbReference type="GO" id="GO:0005868">
    <property type="term" value="C:cytoplasmic dynein complex"/>
    <property type="evidence" value="ECO:0007669"/>
    <property type="project" value="InterPro"/>
</dbReference>
<keyword evidence="5" id="KW-0963">Cytoplasm</keyword>
<evidence type="ECO:0000256" key="11">
    <source>
        <dbReference type="ARBA" id="ARBA00023212"/>
    </source>
</evidence>
<dbReference type="PANTHER" id="PTHR13236">
    <property type="entry name" value="DYNEIN 2 LIGHT INTERMEDIATE CHAIN, ISOFORM 2"/>
    <property type="match status" value="1"/>
</dbReference>
<keyword evidence="10" id="KW-0505">Motor protein</keyword>
<evidence type="ECO:0000256" key="6">
    <source>
        <dbReference type="ARBA" id="ARBA00022701"/>
    </source>
</evidence>
<protein>
    <recommendedName>
        <fullName evidence="15">Cytoplasmic dynein 2 light intermediate chain 1</fullName>
    </recommendedName>
</protein>
<evidence type="ECO:0000256" key="5">
    <source>
        <dbReference type="ARBA" id="ARBA00022490"/>
    </source>
</evidence>
<keyword evidence="14" id="KW-1185">Reference proteome</keyword>
<dbReference type="GO" id="GO:0005874">
    <property type="term" value="C:microtubule"/>
    <property type="evidence" value="ECO:0007669"/>
    <property type="project" value="UniProtKB-KW"/>
</dbReference>
<dbReference type="GO" id="GO:0035735">
    <property type="term" value="P:intraciliary transport involved in cilium assembly"/>
    <property type="evidence" value="ECO:0007669"/>
    <property type="project" value="InterPro"/>
</dbReference>
<dbReference type="Proteomes" id="UP001176961">
    <property type="component" value="Unassembled WGS sequence"/>
</dbReference>
<keyword evidence="11" id="KW-0206">Cytoskeleton</keyword>
<reference evidence="13" key="1">
    <citation type="submission" date="2023-07" db="EMBL/GenBank/DDBJ databases">
        <authorList>
            <consortium name="CYATHOMIX"/>
        </authorList>
    </citation>
    <scope>NUCLEOTIDE SEQUENCE</scope>
    <source>
        <strain evidence="13">N/A</strain>
    </source>
</reference>